<dbReference type="OrthoDB" id="194358at2759"/>
<dbReference type="PANTHER" id="PTHR24189:SF50">
    <property type="entry name" value="ANKYRIN REPEAT AND SOCS BOX PROTEIN 2"/>
    <property type="match status" value="1"/>
</dbReference>
<dbReference type="InterPro" id="IPR002110">
    <property type="entry name" value="Ankyrin_rpt"/>
</dbReference>
<evidence type="ECO:0000313" key="5">
    <source>
        <dbReference type="EMBL" id="CAE8598300.1"/>
    </source>
</evidence>
<dbReference type="Proteomes" id="UP000654075">
    <property type="component" value="Unassembled WGS sequence"/>
</dbReference>
<protein>
    <submittedName>
        <fullName evidence="5">Uncharacterized protein</fullName>
    </submittedName>
</protein>
<reference evidence="5" key="1">
    <citation type="submission" date="2021-02" db="EMBL/GenBank/DDBJ databases">
        <authorList>
            <person name="Dougan E. K."/>
            <person name="Rhodes N."/>
            <person name="Thang M."/>
            <person name="Chan C."/>
        </authorList>
    </citation>
    <scope>NUCLEOTIDE SEQUENCE</scope>
</reference>
<keyword evidence="1" id="KW-0677">Repeat</keyword>
<feature type="region of interest" description="Disordered" evidence="4">
    <location>
        <begin position="1"/>
        <end position="53"/>
    </location>
</feature>
<sequence>MGEPDDSKPKKRKSGASAVSNEVASPAKEKTKKRKSGAGEADSAAQLQDEPEELPELLAAAQKGDVAALEAALKSGAEVNETSRGGYTALHFAAGCGHADIVSKLIAAGAKVGQLNRFGQAALHLAVLGSGAATSCVELLLEGGADLHGRDGGSARAPGRTALELAQQCGAGKAVVEIMQKATRAAPPEKVAKKTNELPFCSTAEEVWTLLLRTSKA</sequence>
<evidence type="ECO:0000256" key="3">
    <source>
        <dbReference type="PROSITE-ProRule" id="PRU00023"/>
    </source>
</evidence>
<dbReference type="PANTHER" id="PTHR24189">
    <property type="entry name" value="MYOTROPHIN"/>
    <property type="match status" value="1"/>
</dbReference>
<feature type="repeat" description="ANK" evidence="3">
    <location>
        <begin position="118"/>
        <end position="152"/>
    </location>
</feature>
<dbReference type="AlphaFoldDB" id="A0A813EJ95"/>
<evidence type="ECO:0000256" key="2">
    <source>
        <dbReference type="ARBA" id="ARBA00023043"/>
    </source>
</evidence>
<organism evidence="5 6">
    <name type="scientific">Polarella glacialis</name>
    <name type="common">Dinoflagellate</name>
    <dbReference type="NCBI Taxonomy" id="89957"/>
    <lineage>
        <taxon>Eukaryota</taxon>
        <taxon>Sar</taxon>
        <taxon>Alveolata</taxon>
        <taxon>Dinophyceae</taxon>
        <taxon>Suessiales</taxon>
        <taxon>Suessiaceae</taxon>
        <taxon>Polarella</taxon>
    </lineage>
</organism>
<evidence type="ECO:0000313" key="6">
    <source>
        <dbReference type="Proteomes" id="UP000654075"/>
    </source>
</evidence>
<keyword evidence="2 3" id="KW-0040">ANK repeat</keyword>
<dbReference type="SUPFAM" id="SSF48403">
    <property type="entry name" value="Ankyrin repeat"/>
    <property type="match status" value="1"/>
</dbReference>
<proteinExistence type="predicted"/>
<dbReference type="PROSITE" id="PS50088">
    <property type="entry name" value="ANK_REPEAT"/>
    <property type="match status" value="2"/>
</dbReference>
<gene>
    <name evidence="5" type="ORF">PGLA1383_LOCUS16711</name>
</gene>
<dbReference type="PRINTS" id="PR01415">
    <property type="entry name" value="ANKYRIN"/>
</dbReference>
<dbReference type="InterPro" id="IPR036770">
    <property type="entry name" value="Ankyrin_rpt-contain_sf"/>
</dbReference>
<evidence type="ECO:0000256" key="1">
    <source>
        <dbReference type="ARBA" id="ARBA00022737"/>
    </source>
</evidence>
<dbReference type="Gene3D" id="1.25.40.20">
    <property type="entry name" value="Ankyrin repeat-containing domain"/>
    <property type="match status" value="1"/>
</dbReference>
<dbReference type="EMBL" id="CAJNNV010010174">
    <property type="protein sequence ID" value="CAE8598300.1"/>
    <property type="molecule type" value="Genomic_DNA"/>
</dbReference>
<keyword evidence="6" id="KW-1185">Reference proteome</keyword>
<evidence type="ECO:0000256" key="4">
    <source>
        <dbReference type="SAM" id="MobiDB-lite"/>
    </source>
</evidence>
<dbReference type="PROSITE" id="PS50297">
    <property type="entry name" value="ANK_REP_REGION"/>
    <property type="match status" value="2"/>
</dbReference>
<accession>A0A813EJ95</accession>
<dbReference type="Pfam" id="PF12796">
    <property type="entry name" value="Ank_2"/>
    <property type="match status" value="1"/>
</dbReference>
<feature type="repeat" description="ANK" evidence="3">
    <location>
        <begin position="85"/>
        <end position="117"/>
    </location>
</feature>
<dbReference type="InterPro" id="IPR050745">
    <property type="entry name" value="Multifunctional_regulatory"/>
</dbReference>
<dbReference type="SMART" id="SM00248">
    <property type="entry name" value="ANK"/>
    <property type="match status" value="3"/>
</dbReference>
<comment type="caution">
    <text evidence="5">The sequence shown here is derived from an EMBL/GenBank/DDBJ whole genome shotgun (WGS) entry which is preliminary data.</text>
</comment>
<name>A0A813EJ95_POLGL</name>